<comment type="caution">
    <text evidence="1">The sequence shown here is derived from an EMBL/GenBank/DDBJ whole genome shotgun (WGS) entry which is preliminary data.</text>
</comment>
<protein>
    <submittedName>
        <fullName evidence="1">Uncharacterized protein</fullName>
    </submittedName>
</protein>
<dbReference type="EMBL" id="CM046398">
    <property type="protein sequence ID" value="KAI8532447.1"/>
    <property type="molecule type" value="Genomic_DNA"/>
</dbReference>
<evidence type="ECO:0000313" key="2">
    <source>
        <dbReference type="Proteomes" id="UP001062846"/>
    </source>
</evidence>
<proteinExistence type="predicted"/>
<dbReference type="Proteomes" id="UP001062846">
    <property type="component" value="Chromosome 11"/>
</dbReference>
<evidence type="ECO:0000313" key="1">
    <source>
        <dbReference type="EMBL" id="KAI8532447.1"/>
    </source>
</evidence>
<sequence>MDHFLLHCPPFQWVLPPSLDALLQLWMGWLVDGWKLKPILKMIWECIPFAILRSLWIKRNGFIFENENRNWDEVELIKL</sequence>
<keyword evidence="2" id="KW-1185">Reference proteome</keyword>
<gene>
    <name evidence="1" type="ORF">RHMOL_Rhmol11G0214900</name>
</gene>
<reference evidence="1" key="1">
    <citation type="submission" date="2022-02" db="EMBL/GenBank/DDBJ databases">
        <title>Plant Genome Project.</title>
        <authorList>
            <person name="Zhang R.-G."/>
        </authorList>
    </citation>
    <scope>NUCLEOTIDE SEQUENCE</scope>
    <source>
        <strain evidence="1">AT1</strain>
    </source>
</reference>
<name>A0ACC0LV25_RHOML</name>
<accession>A0ACC0LV25</accession>
<organism evidence="1 2">
    <name type="scientific">Rhododendron molle</name>
    <name type="common">Chinese azalea</name>
    <name type="synonym">Azalea mollis</name>
    <dbReference type="NCBI Taxonomy" id="49168"/>
    <lineage>
        <taxon>Eukaryota</taxon>
        <taxon>Viridiplantae</taxon>
        <taxon>Streptophyta</taxon>
        <taxon>Embryophyta</taxon>
        <taxon>Tracheophyta</taxon>
        <taxon>Spermatophyta</taxon>
        <taxon>Magnoliopsida</taxon>
        <taxon>eudicotyledons</taxon>
        <taxon>Gunneridae</taxon>
        <taxon>Pentapetalae</taxon>
        <taxon>asterids</taxon>
        <taxon>Ericales</taxon>
        <taxon>Ericaceae</taxon>
        <taxon>Ericoideae</taxon>
        <taxon>Rhodoreae</taxon>
        <taxon>Rhododendron</taxon>
    </lineage>
</organism>